<evidence type="ECO:0000313" key="3">
    <source>
        <dbReference type="Proteomes" id="UP000726737"/>
    </source>
</evidence>
<keyword evidence="3" id="KW-1185">Reference proteome</keyword>
<dbReference type="EMBL" id="JAAAJA010000527">
    <property type="protein sequence ID" value="KAG0252327.1"/>
    <property type="molecule type" value="Genomic_DNA"/>
</dbReference>
<keyword evidence="1" id="KW-0472">Membrane</keyword>
<dbReference type="Proteomes" id="UP000726737">
    <property type="component" value="Unassembled WGS sequence"/>
</dbReference>
<dbReference type="SUPFAM" id="SSF55785">
    <property type="entry name" value="PYP-like sensor domain (PAS domain)"/>
    <property type="match status" value="1"/>
</dbReference>
<dbReference type="OrthoDB" id="411251at2759"/>
<name>A0A9P6PTQ4_9FUNG</name>
<protein>
    <submittedName>
        <fullName evidence="2">Uncharacterized protein</fullName>
    </submittedName>
</protein>
<keyword evidence="1" id="KW-1133">Transmembrane helix</keyword>
<proteinExistence type="predicted"/>
<evidence type="ECO:0000256" key="1">
    <source>
        <dbReference type="SAM" id="Phobius"/>
    </source>
</evidence>
<evidence type="ECO:0000313" key="2">
    <source>
        <dbReference type="EMBL" id="KAG0252327.1"/>
    </source>
</evidence>
<accession>A0A9P6PTQ4</accession>
<dbReference type="AlphaFoldDB" id="A0A9P6PTQ4"/>
<organism evidence="2 3">
    <name type="scientific">Mortierella polycephala</name>
    <dbReference type="NCBI Taxonomy" id="41804"/>
    <lineage>
        <taxon>Eukaryota</taxon>
        <taxon>Fungi</taxon>
        <taxon>Fungi incertae sedis</taxon>
        <taxon>Mucoromycota</taxon>
        <taxon>Mortierellomycotina</taxon>
        <taxon>Mortierellomycetes</taxon>
        <taxon>Mortierellales</taxon>
        <taxon>Mortierellaceae</taxon>
        <taxon>Mortierella</taxon>
    </lineage>
</organism>
<sequence length="138" mass="15907">MATVQENVVNDMVASQLVSRIRHKDGTMLPIISVFSVCYEFLINYTYERIRRHHEAFRANKWDPNGLKPESRVCMILNRFSRDLIVMYASSPSCDFILHIDPEKIVGKPFLVFICSDDLASFVEQIDIAKSLDIITHT</sequence>
<reference evidence="2" key="1">
    <citation type="journal article" date="2020" name="Fungal Divers.">
        <title>Resolving the Mortierellaceae phylogeny through synthesis of multi-gene phylogenetics and phylogenomics.</title>
        <authorList>
            <person name="Vandepol N."/>
            <person name="Liber J."/>
            <person name="Desiro A."/>
            <person name="Na H."/>
            <person name="Kennedy M."/>
            <person name="Barry K."/>
            <person name="Grigoriev I.V."/>
            <person name="Miller A.N."/>
            <person name="O'Donnell K."/>
            <person name="Stajich J.E."/>
            <person name="Bonito G."/>
        </authorList>
    </citation>
    <scope>NUCLEOTIDE SEQUENCE</scope>
    <source>
        <strain evidence="2">KOD948</strain>
    </source>
</reference>
<comment type="caution">
    <text evidence="2">The sequence shown here is derived from an EMBL/GenBank/DDBJ whole genome shotgun (WGS) entry which is preliminary data.</text>
</comment>
<gene>
    <name evidence="2" type="ORF">BG011_007033</name>
</gene>
<dbReference type="InterPro" id="IPR035965">
    <property type="entry name" value="PAS-like_dom_sf"/>
</dbReference>
<keyword evidence="1" id="KW-0812">Transmembrane</keyword>
<feature type="transmembrane region" description="Helical" evidence="1">
    <location>
        <begin position="27"/>
        <end position="47"/>
    </location>
</feature>